<name>A0A5C5YG40_9BACT</name>
<comment type="caution">
    <text evidence="4">The sequence shown here is derived from an EMBL/GenBank/DDBJ whole genome shotgun (WGS) entry which is preliminary data.</text>
</comment>
<dbReference type="AlphaFoldDB" id="A0A5C5YG40"/>
<protein>
    <submittedName>
        <fullName evidence="4">TadE-like protein</fullName>
    </submittedName>
</protein>
<sequence length="296" mass="32134">MTRSRLQFRSGQSLVEFAVVALVLYMLLAAILTFGHALYVAQSLQGAADVAAREISRTPLPAVTTFEALIENGSLDDIYSKNLLVFDLDSLGDQSFFEDVVPQWPVVNQQLATVMIVDRPDFDGDGTPDARLIRYPGALLSDPTTDSGYTVGIPLVTGRDESGTETIRWVDVVEEIESDENLDPFSIDSPQQGVVALRINYPFQSASMSSFQPNVNGPFEPNLGNPNAANDGGVNETNEEDRPGDLIGQPLVADGTYSGTYGGQYGLGAQGAFGQTVRPFRRVISAQAIYRREVFE</sequence>
<feature type="domain" description="TadE-like" evidence="3">
    <location>
        <begin position="11"/>
        <end position="53"/>
    </location>
</feature>
<dbReference type="Proteomes" id="UP000318053">
    <property type="component" value="Unassembled WGS sequence"/>
</dbReference>
<dbReference type="InterPro" id="IPR012495">
    <property type="entry name" value="TadE-like_dom"/>
</dbReference>
<evidence type="ECO:0000313" key="5">
    <source>
        <dbReference type="Proteomes" id="UP000318053"/>
    </source>
</evidence>
<evidence type="ECO:0000256" key="2">
    <source>
        <dbReference type="SAM" id="Phobius"/>
    </source>
</evidence>
<dbReference type="Pfam" id="PF07811">
    <property type="entry name" value="TadE"/>
    <property type="match status" value="1"/>
</dbReference>
<feature type="region of interest" description="Disordered" evidence="1">
    <location>
        <begin position="212"/>
        <end position="251"/>
    </location>
</feature>
<proteinExistence type="predicted"/>
<keyword evidence="2" id="KW-1133">Transmembrane helix</keyword>
<keyword evidence="5" id="KW-1185">Reference proteome</keyword>
<dbReference type="RefSeq" id="WP_146390855.1">
    <property type="nucleotide sequence ID" value="NZ_SJPK01000003.1"/>
</dbReference>
<feature type="transmembrane region" description="Helical" evidence="2">
    <location>
        <begin position="14"/>
        <end position="39"/>
    </location>
</feature>
<gene>
    <name evidence="4" type="ORF">CA85_17940</name>
</gene>
<evidence type="ECO:0000256" key="1">
    <source>
        <dbReference type="SAM" id="MobiDB-lite"/>
    </source>
</evidence>
<dbReference type="EMBL" id="SJPK01000003">
    <property type="protein sequence ID" value="TWT73325.1"/>
    <property type="molecule type" value="Genomic_DNA"/>
</dbReference>
<keyword evidence="2" id="KW-0812">Transmembrane</keyword>
<keyword evidence="2" id="KW-0472">Membrane</keyword>
<accession>A0A5C5YG40</accession>
<evidence type="ECO:0000313" key="4">
    <source>
        <dbReference type="EMBL" id="TWT73325.1"/>
    </source>
</evidence>
<dbReference type="OrthoDB" id="290987at2"/>
<evidence type="ECO:0000259" key="3">
    <source>
        <dbReference type="Pfam" id="PF07811"/>
    </source>
</evidence>
<organism evidence="4 5">
    <name type="scientific">Allorhodopirellula solitaria</name>
    <dbReference type="NCBI Taxonomy" id="2527987"/>
    <lineage>
        <taxon>Bacteria</taxon>
        <taxon>Pseudomonadati</taxon>
        <taxon>Planctomycetota</taxon>
        <taxon>Planctomycetia</taxon>
        <taxon>Pirellulales</taxon>
        <taxon>Pirellulaceae</taxon>
        <taxon>Allorhodopirellula</taxon>
    </lineage>
</organism>
<reference evidence="4 5" key="1">
    <citation type="submission" date="2019-02" db="EMBL/GenBank/DDBJ databases">
        <title>Deep-cultivation of Planctomycetes and their phenomic and genomic characterization uncovers novel biology.</title>
        <authorList>
            <person name="Wiegand S."/>
            <person name="Jogler M."/>
            <person name="Boedeker C."/>
            <person name="Pinto D."/>
            <person name="Vollmers J."/>
            <person name="Rivas-Marin E."/>
            <person name="Kohn T."/>
            <person name="Peeters S.H."/>
            <person name="Heuer A."/>
            <person name="Rast P."/>
            <person name="Oberbeckmann S."/>
            <person name="Bunk B."/>
            <person name="Jeske O."/>
            <person name="Meyerdierks A."/>
            <person name="Storesund J.E."/>
            <person name="Kallscheuer N."/>
            <person name="Luecker S."/>
            <person name="Lage O.M."/>
            <person name="Pohl T."/>
            <person name="Merkel B.J."/>
            <person name="Hornburger P."/>
            <person name="Mueller R.-W."/>
            <person name="Bruemmer F."/>
            <person name="Labrenz M."/>
            <person name="Spormann A.M."/>
            <person name="Op Den Camp H."/>
            <person name="Overmann J."/>
            <person name="Amann R."/>
            <person name="Jetten M.S.M."/>
            <person name="Mascher T."/>
            <person name="Medema M.H."/>
            <person name="Devos D.P."/>
            <person name="Kaster A.-K."/>
            <person name="Ovreas L."/>
            <person name="Rohde M."/>
            <person name="Galperin M.Y."/>
            <person name="Jogler C."/>
        </authorList>
    </citation>
    <scope>NUCLEOTIDE SEQUENCE [LARGE SCALE GENOMIC DNA]</scope>
    <source>
        <strain evidence="4 5">CA85</strain>
    </source>
</reference>